<evidence type="ECO:0000313" key="2">
    <source>
        <dbReference type="EMBL" id="QBR93594.1"/>
    </source>
</evidence>
<reference evidence="2 3" key="1">
    <citation type="submission" date="2019-03" db="EMBL/GenBank/DDBJ databases">
        <title>Three New Species of Nocardioides, Nocardioides euryhalodurans sp. nov., Nocardioides seonyuensis sp. nov. and Nocardioides eburneoflavus sp. nov., Iolated from Soil.</title>
        <authorList>
            <person name="Roh S.G."/>
            <person name="Lee C."/>
            <person name="Kim M.-K."/>
            <person name="Kim S.B."/>
        </authorList>
    </citation>
    <scope>NUCLEOTIDE SEQUENCE [LARGE SCALE GENOMIC DNA]</scope>
    <source>
        <strain evidence="2 3">MMS17-SY117</strain>
    </source>
</reference>
<feature type="transmembrane region" description="Helical" evidence="1">
    <location>
        <begin position="43"/>
        <end position="64"/>
    </location>
</feature>
<proteinExistence type="predicted"/>
<dbReference type="Proteomes" id="UP000294894">
    <property type="component" value="Chromosome"/>
</dbReference>
<name>A0A4P7GNU2_9ACTN</name>
<dbReference type="OrthoDB" id="3762047at2"/>
<dbReference type="EMBL" id="CP038267">
    <property type="protein sequence ID" value="QBR93594.1"/>
    <property type="molecule type" value="Genomic_DNA"/>
</dbReference>
<dbReference type="RefSeq" id="WP_135079176.1">
    <property type="nucleotide sequence ID" value="NZ_CP038267.1"/>
</dbReference>
<evidence type="ECO:0000256" key="1">
    <source>
        <dbReference type="SAM" id="Phobius"/>
    </source>
</evidence>
<keyword evidence="1" id="KW-0472">Membrane</keyword>
<keyword evidence="1" id="KW-1133">Transmembrane helix</keyword>
<gene>
    <name evidence="2" type="ORF">EXE57_15920</name>
</gene>
<keyword evidence="1" id="KW-0812">Transmembrane</keyword>
<dbReference type="KEGG" id="noy:EXE57_15920"/>
<protein>
    <recommendedName>
        <fullName evidence="4">WD40 repeat domain-containing protein</fullName>
    </recommendedName>
</protein>
<keyword evidence="3" id="KW-1185">Reference proteome</keyword>
<accession>A0A4P7GNU2</accession>
<dbReference type="SUPFAM" id="SSF69304">
    <property type="entry name" value="Tricorn protease N-terminal domain"/>
    <property type="match status" value="1"/>
</dbReference>
<evidence type="ECO:0008006" key="4">
    <source>
        <dbReference type="Google" id="ProtNLM"/>
    </source>
</evidence>
<dbReference type="AlphaFoldDB" id="A0A4P7GNU2"/>
<organism evidence="2 3">
    <name type="scientific">Nocardioides euryhalodurans</name>
    <dbReference type="NCBI Taxonomy" id="2518370"/>
    <lineage>
        <taxon>Bacteria</taxon>
        <taxon>Bacillati</taxon>
        <taxon>Actinomycetota</taxon>
        <taxon>Actinomycetes</taxon>
        <taxon>Propionibacteriales</taxon>
        <taxon>Nocardioidaceae</taxon>
        <taxon>Nocardioides</taxon>
    </lineage>
</organism>
<evidence type="ECO:0000313" key="3">
    <source>
        <dbReference type="Proteomes" id="UP000294894"/>
    </source>
</evidence>
<sequence length="413" mass="43269">MNDQLTTRLTRQLHEQVDGMTDAPLSLDDVRGRAHAIRRTRRLAAAGVAAVAVAAIALPIGLLGGDGAGRGDRPPVVDTPSEAVDPTPRADGTFPLTLDVPEGPVPDTGYIVFGDQTYVTPDRTLDLPGSFVQIAPYDEGWVGIRASRSSPTGHEVVVLDADLEEVSASPSGPGLAPSSDGTRVAWLDVEGGGGTGTLVNAPADGGQPIYTSVSSRSQIEGFLSPELVAVSLFDDTSGDTSYRGAGPNGWDFEEPSLAGFQAVGGISEVAGLVAGQTQFRGDSTCSEVRRTDPAQPGLVHETCDHQLGAFSPDGQLLLGFPTYFDLGSPALAVLDAATGEPVVEWTSSPRREDAAMVMSAVWEDDDTVVAVVEQGRNQQVLRFELNGSVTKSGEALPSQMSIEYFLPGDLDRQ</sequence>